<dbReference type="EMBL" id="KL363192">
    <property type="protein sequence ID" value="KFD56729.1"/>
    <property type="molecule type" value="Genomic_DNA"/>
</dbReference>
<keyword evidence="2" id="KW-1185">Reference proteome</keyword>
<accession>A0A085MHN3</accession>
<evidence type="ECO:0000313" key="1">
    <source>
        <dbReference type="EMBL" id="KFD56729.1"/>
    </source>
</evidence>
<protein>
    <submittedName>
        <fullName evidence="1">Uncharacterized protein</fullName>
    </submittedName>
</protein>
<dbReference type="AlphaFoldDB" id="A0A085MHN3"/>
<reference evidence="1 2" key="1">
    <citation type="journal article" date="2014" name="Nat. Genet.">
        <title>Genome and transcriptome of the porcine whipworm Trichuris suis.</title>
        <authorList>
            <person name="Jex A.R."/>
            <person name="Nejsum P."/>
            <person name="Schwarz E.M."/>
            <person name="Hu L."/>
            <person name="Young N.D."/>
            <person name="Hall R.S."/>
            <person name="Korhonen P.K."/>
            <person name="Liao S."/>
            <person name="Thamsborg S."/>
            <person name="Xia J."/>
            <person name="Xu P."/>
            <person name="Wang S."/>
            <person name="Scheerlinck J.P."/>
            <person name="Hofmann A."/>
            <person name="Sternberg P.W."/>
            <person name="Wang J."/>
            <person name="Gasser R.B."/>
        </authorList>
    </citation>
    <scope>NUCLEOTIDE SEQUENCE [LARGE SCALE GENOMIC DNA]</scope>
    <source>
        <strain evidence="1">DCEP-RM93M</strain>
    </source>
</reference>
<organism evidence="1 2">
    <name type="scientific">Trichuris suis</name>
    <name type="common">pig whipworm</name>
    <dbReference type="NCBI Taxonomy" id="68888"/>
    <lineage>
        <taxon>Eukaryota</taxon>
        <taxon>Metazoa</taxon>
        <taxon>Ecdysozoa</taxon>
        <taxon>Nematoda</taxon>
        <taxon>Enoplea</taxon>
        <taxon>Dorylaimia</taxon>
        <taxon>Trichinellida</taxon>
        <taxon>Trichuridae</taxon>
        <taxon>Trichuris</taxon>
    </lineage>
</organism>
<name>A0A085MHN3_9BILA</name>
<evidence type="ECO:0000313" key="2">
    <source>
        <dbReference type="Proteomes" id="UP000030764"/>
    </source>
</evidence>
<proteinExistence type="predicted"/>
<sequence length="212" mass="23681">MKFSKALADVEKVISTGCAELLQLKQLRLYVNHSYLWKKGRLWLCSQNPSDRPFVCLQAQPKTYPKAPTILIRFAVVKLFPINSHICALTAMSFLPVDRHSVINQQQNFVRFCCLATNMMDRFFTQSFHSLQKKKNTQVNITLTGGGGPSGVGHAALPCPCHLTNEFFYKSMMKDSGYDNDYLSSPYASKAELPFGFGLDASLALGLLAVVF</sequence>
<dbReference type="Proteomes" id="UP000030764">
    <property type="component" value="Unassembled WGS sequence"/>
</dbReference>
<gene>
    <name evidence="1" type="ORF">M513_02406</name>
</gene>